<evidence type="ECO:0000313" key="2">
    <source>
        <dbReference type="Proteomes" id="UP000324748"/>
    </source>
</evidence>
<sequence>MVPNQEENKHEQILIHHDLLTAIKSTSIGQGNQPTSILSNPLARILDVFNFLEESQKHKLAPTNLQGTD</sequence>
<dbReference type="Proteomes" id="UP000324748">
    <property type="component" value="Unassembled WGS sequence"/>
</dbReference>
<name>A0A5B0P7V5_PUCGR</name>
<evidence type="ECO:0000313" key="1">
    <source>
        <dbReference type="EMBL" id="KAA1097595.1"/>
    </source>
</evidence>
<dbReference type="EMBL" id="VSWC01000066">
    <property type="protein sequence ID" value="KAA1097595.1"/>
    <property type="molecule type" value="Genomic_DNA"/>
</dbReference>
<dbReference type="AlphaFoldDB" id="A0A5B0P7V5"/>
<gene>
    <name evidence="1" type="ORF">PGT21_012707</name>
</gene>
<protein>
    <submittedName>
        <fullName evidence="1">Uncharacterized protein</fullName>
    </submittedName>
</protein>
<proteinExistence type="predicted"/>
<comment type="caution">
    <text evidence="1">The sequence shown here is derived from an EMBL/GenBank/DDBJ whole genome shotgun (WGS) entry which is preliminary data.</text>
</comment>
<reference evidence="1 2" key="1">
    <citation type="submission" date="2019-05" db="EMBL/GenBank/DDBJ databases">
        <title>Emergence of the Ug99 lineage of the wheat stem rust pathogen through somatic hybridization.</title>
        <authorList>
            <person name="Li F."/>
            <person name="Upadhyaya N.M."/>
            <person name="Sperschneider J."/>
            <person name="Matny O."/>
            <person name="Nguyen-Phuc H."/>
            <person name="Mago R."/>
            <person name="Raley C."/>
            <person name="Miller M.E."/>
            <person name="Silverstein K.A.T."/>
            <person name="Henningsen E."/>
            <person name="Hirsch C.D."/>
            <person name="Visser B."/>
            <person name="Pretorius Z.A."/>
            <person name="Steffenson B.J."/>
            <person name="Schwessinger B."/>
            <person name="Dodds P.N."/>
            <person name="Figueroa M."/>
        </authorList>
    </citation>
    <scope>NUCLEOTIDE SEQUENCE [LARGE SCALE GENOMIC DNA]</scope>
    <source>
        <strain evidence="1">21-0</strain>
    </source>
</reference>
<organism evidence="1 2">
    <name type="scientific">Puccinia graminis f. sp. tritici</name>
    <dbReference type="NCBI Taxonomy" id="56615"/>
    <lineage>
        <taxon>Eukaryota</taxon>
        <taxon>Fungi</taxon>
        <taxon>Dikarya</taxon>
        <taxon>Basidiomycota</taxon>
        <taxon>Pucciniomycotina</taxon>
        <taxon>Pucciniomycetes</taxon>
        <taxon>Pucciniales</taxon>
        <taxon>Pucciniaceae</taxon>
        <taxon>Puccinia</taxon>
    </lineage>
</organism>
<accession>A0A5B0P7V5</accession>
<keyword evidence="2" id="KW-1185">Reference proteome</keyword>